<dbReference type="PANTHER" id="PTHR11223:SF2">
    <property type="entry name" value="EXPORTIN-1"/>
    <property type="match status" value="1"/>
</dbReference>
<name>V9IMT3_APICE</name>
<accession>V9IMT3</accession>
<evidence type="ECO:0000256" key="4">
    <source>
        <dbReference type="ARBA" id="ARBA00022816"/>
    </source>
</evidence>
<dbReference type="GO" id="GO:0000055">
    <property type="term" value="P:ribosomal large subunit export from nucleus"/>
    <property type="evidence" value="ECO:0007669"/>
    <property type="project" value="TreeGrafter"/>
</dbReference>
<proteinExistence type="evidence at transcript level"/>
<dbReference type="FunFam" id="1.25.10.10:FF:001255">
    <property type="entry name" value="Exportin 1"/>
    <property type="match status" value="1"/>
</dbReference>
<evidence type="ECO:0000256" key="3">
    <source>
        <dbReference type="ARBA" id="ARBA00022448"/>
    </source>
</evidence>
<dbReference type="InterPro" id="IPR041123">
    <property type="entry name" value="CRM1_repeat"/>
</dbReference>
<dbReference type="InterPro" id="IPR011989">
    <property type="entry name" value="ARM-like"/>
</dbReference>
<dbReference type="GO" id="GO:0005049">
    <property type="term" value="F:nuclear export signal receptor activity"/>
    <property type="evidence" value="ECO:0007669"/>
    <property type="project" value="InterPro"/>
</dbReference>
<dbReference type="GO" id="GO:0005634">
    <property type="term" value="C:nucleus"/>
    <property type="evidence" value="ECO:0007669"/>
    <property type="project" value="UniProtKB-SubCell"/>
</dbReference>
<dbReference type="GO" id="GO:0000056">
    <property type="term" value="P:ribosomal small subunit export from nucleus"/>
    <property type="evidence" value="ECO:0007669"/>
    <property type="project" value="TreeGrafter"/>
</dbReference>
<dbReference type="InterPro" id="IPR041235">
    <property type="entry name" value="Exp1_repeat_2"/>
</dbReference>
<keyword evidence="5" id="KW-0653">Protein transport</keyword>
<evidence type="ECO:0000256" key="7">
    <source>
        <dbReference type="ARBA" id="ARBA00073514"/>
    </source>
</evidence>
<evidence type="ECO:0000259" key="8">
    <source>
        <dbReference type="SMART" id="SM01102"/>
    </source>
</evidence>
<comment type="subcellular location">
    <subcellularLocation>
        <location evidence="1">Nucleus</location>
    </subcellularLocation>
</comment>
<dbReference type="InterPro" id="IPR014877">
    <property type="entry name" value="XPO1_C_dom"/>
</dbReference>
<dbReference type="AlphaFoldDB" id="V9IMT3"/>
<feature type="domain" description="Exportin-1 C-terminal" evidence="8">
    <location>
        <begin position="524"/>
        <end position="841"/>
    </location>
</feature>
<evidence type="ECO:0000256" key="2">
    <source>
        <dbReference type="ARBA" id="ARBA00009466"/>
    </source>
</evidence>
<dbReference type="EMBL" id="JR053287">
    <property type="protein sequence ID" value="AEY61899.1"/>
    <property type="molecule type" value="mRNA"/>
</dbReference>
<dbReference type="GO" id="GO:0006611">
    <property type="term" value="P:protein export from nucleus"/>
    <property type="evidence" value="ECO:0007669"/>
    <property type="project" value="InterPro"/>
</dbReference>
<dbReference type="Gene3D" id="6.10.250.450">
    <property type="match status" value="1"/>
</dbReference>
<evidence type="ECO:0000313" key="9">
    <source>
        <dbReference type="EMBL" id="AEY61899.1"/>
    </source>
</evidence>
<reference evidence="9" key="1">
    <citation type="submission" date="2011-11" db="EMBL/GenBank/DDBJ databases">
        <title>Decoding the brain transcriptome of the Eastern honeybee (Apis cerana) based on pyrosequencing.</title>
        <authorList>
            <person name="Sun L."/>
            <person name="Zheng H."/>
            <person name="Wang Y."/>
            <person name="Xie X."/>
            <person name="Zhu Y."/>
            <person name="Gu W."/>
            <person name="Wang S."/>
        </authorList>
    </citation>
    <scope>NUCLEOTIDE SEQUENCE</scope>
    <source>
        <tissue evidence="9">Brain</tissue>
    </source>
</reference>
<dbReference type="GO" id="GO:0051028">
    <property type="term" value="P:mRNA transport"/>
    <property type="evidence" value="ECO:0007669"/>
    <property type="project" value="UniProtKB-KW"/>
</dbReference>
<dbReference type="Gene3D" id="1.25.10.10">
    <property type="entry name" value="Leucine-rich Repeat Variant"/>
    <property type="match status" value="2"/>
</dbReference>
<evidence type="ECO:0000256" key="1">
    <source>
        <dbReference type="ARBA" id="ARBA00004123"/>
    </source>
</evidence>
<protein>
    <recommendedName>
        <fullName evidence="7">Exportin-1</fullName>
    </recommendedName>
</protein>
<dbReference type="InterPro" id="IPR040485">
    <property type="entry name" value="XPO1_repeat_3"/>
</dbReference>
<evidence type="ECO:0000256" key="6">
    <source>
        <dbReference type="ARBA" id="ARBA00023242"/>
    </source>
</evidence>
<organism evidence="9">
    <name type="scientific">Apis cerana</name>
    <name type="common">Indian honeybee</name>
    <dbReference type="NCBI Taxonomy" id="7461"/>
    <lineage>
        <taxon>Eukaryota</taxon>
        <taxon>Metazoa</taxon>
        <taxon>Ecdysozoa</taxon>
        <taxon>Arthropoda</taxon>
        <taxon>Hexapoda</taxon>
        <taxon>Insecta</taxon>
        <taxon>Pterygota</taxon>
        <taxon>Neoptera</taxon>
        <taxon>Endopterygota</taxon>
        <taxon>Hymenoptera</taxon>
        <taxon>Apocrita</taxon>
        <taxon>Aculeata</taxon>
        <taxon>Apoidea</taxon>
        <taxon>Anthophila</taxon>
        <taxon>Apidae</taxon>
        <taxon>Apis</taxon>
    </lineage>
</organism>
<comment type="similarity">
    <text evidence="2">Belongs to the exportin family.</text>
</comment>
<keyword evidence="6" id="KW-0539">Nucleus</keyword>
<dbReference type="Pfam" id="PF08389">
    <property type="entry name" value="Xpo1"/>
    <property type="match status" value="1"/>
</dbReference>
<dbReference type="InterPro" id="IPR013598">
    <property type="entry name" value="Exportin-1/Importin-b-like"/>
</dbReference>
<dbReference type="Pfam" id="PF08767">
    <property type="entry name" value="CRM1_C"/>
    <property type="match status" value="1"/>
</dbReference>
<dbReference type="Pfam" id="PF18777">
    <property type="entry name" value="CRM1_repeat"/>
    <property type="match status" value="1"/>
</dbReference>
<dbReference type="SMART" id="SM01102">
    <property type="entry name" value="CRM1_C"/>
    <property type="match status" value="1"/>
</dbReference>
<dbReference type="InterPro" id="IPR016024">
    <property type="entry name" value="ARM-type_fold"/>
</dbReference>
<dbReference type="GO" id="GO:0005737">
    <property type="term" value="C:cytoplasm"/>
    <property type="evidence" value="ECO:0007669"/>
    <property type="project" value="TreeGrafter"/>
</dbReference>
<dbReference type="Pfam" id="PF18784">
    <property type="entry name" value="CRM1_repeat_2"/>
    <property type="match status" value="1"/>
</dbReference>
<keyword evidence="4" id="KW-0509">mRNA transport</keyword>
<keyword evidence="3" id="KW-0813">Transport</keyword>
<dbReference type="PANTHER" id="PTHR11223">
    <property type="entry name" value="EXPORTIN 1/5"/>
    <property type="match status" value="1"/>
</dbReference>
<evidence type="ECO:0000256" key="5">
    <source>
        <dbReference type="ARBA" id="ARBA00022927"/>
    </source>
</evidence>
<dbReference type="InterPro" id="IPR045065">
    <property type="entry name" value="XPO1/5"/>
</dbReference>
<dbReference type="Pfam" id="PF18787">
    <property type="entry name" value="CRM1_repeat_3"/>
    <property type="match status" value="1"/>
</dbReference>
<gene>
    <name evidence="9" type="ORF">ACCB14508</name>
</gene>
<sequence length="885" mass="102196">MDKMTQTKAKHLKDTMCSEFSHIFHLCQFVLDNSQNVQLVAVTLETLLRFLNWIPLGYIFETKLISTLVFKFLNVPIFRNITLKCLTEIAGVTVTTYDDVFVMLFVNVMRQLEQILPLDTNIREAYAAGQDQEQNFIQNLAIFLCTFLKEHGQFIEKKQLNELLLKALHYLVLISEVEEVEIFKICLEYWNALAMDLYRANPFVSPTPLFVVKNITLPSRRLFYCPVLTKVRYIMISRMAKPEEVLVVENENGEVVREFMKDTDSINLYKNMRETLVYLTHLDYIDTERIMTEKLQNQVNGSEWSWKNLNALCWAIGSISGAMHEEDEKRFLVTVIKDLLGLCEQKKGKDNKAIIASNIMYVVGQYPRFLRAHWKFLKTVVNKLFEFMHETHDGVQDMACDTFIKIALKCRRHFVTPQTGELVPFIEEILSTISSIICDLQTQQVHTFYEAVGYMISAQTDTVMQEELIERYMLLPNQVWDDIISQASKNVDVLKDQEAVKQLASILKTNVRACKALGHPYVIQLGRIYLDMLNVYKVMSENISAAIALNGEIVMEQSLIKSMRVVKKETLKLISDWVSRTTDRQMVLDSFLPPLLDAVLLDYQKTNVHCAREPEVLSAIATIVNKLECYITSEIPKIFDAVFECTLEMINKDFEEFPEHRTNFFLLLQAVNVSCFSAFLIIPPAQFKLVLDSIIWAFKHTMRNVADIGLQILYQLLQNIEVSTPDAQNFHQTYFTDILQHIFSVVTDSSHIAGLNMHATILAYMFSLVELGRIKVPLGPVPDNTLYVQEFVARLLKTAFPHLTDNQIKITVQGLFNLNQDIPAFKEHLRDFLVEIREYTGEDDSDLYLEERETALRLAQEEKRLQQMAVPGILNPHEIPEEMQD</sequence>
<dbReference type="SUPFAM" id="SSF48371">
    <property type="entry name" value="ARM repeat"/>
    <property type="match status" value="2"/>
</dbReference>